<dbReference type="GO" id="GO:0035662">
    <property type="term" value="F:Toll-like receptor 4 binding"/>
    <property type="evidence" value="ECO:0007669"/>
    <property type="project" value="TreeGrafter"/>
</dbReference>
<feature type="region of interest" description="Disordered" evidence="1">
    <location>
        <begin position="20"/>
        <end position="50"/>
    </location>
</feature>
<keyword evidence="3" id="KW-0675">Receptor</keyword>
<evidence type="ECO:0000313" key="3">
    <source>
        <dbReference type="EMBL" id="KAG7479425.1"/>
    </source>
</evidence>
<protein>
    <submittedName>
        <fullName evidence="3">Toll/interleukin-1 receptor domain-containing adapter protein</fullName>
    </submittedName>
</protein>
<dbReference type="GO" id="GO:0043123">
    <property type="term" value="P:positive regulation of canonical NF-kappaB signal transduction"/>
    <property type="evidence" value="ECO:0007669"/>
    <property type="project" value="TreeGrafter"/>
</dbReference>
<evidence type="ECO:0000259" key="2">
    <source>
        <dbReference type="PROSITE" id="PS50104"/>
    </source>
</evidence>
<dbReference type="GO" id="GO:0005886">
    <property type="term" value="C:plasma membrane"/>
    <property type="evidence" value="ECO:0007669"/>
    <property type="project" value="TreeGrafter"/>
</dbReference>
<dbReference type="AlphaFoldDB" id="A0AAV6PX55"/>
<dbReference type="GO" id="GO:0034142">
    <property type="term" value="P:toll-like receptor 4 signaling pathway"/>
    <property type="evidence" value="ECO:0007669"/>
    <property type="project" value="TreeGrafter"/>
</dbReference>
<dbReference type="InterPro" id="IPR000157">
    <property type="entry name" value="TIR_dom"/>
</dbReference>
<sequence>MSGWFQKLFKSKVFLATQRDPEAKVTGVSPSLSPPSSSSLETAPFKPQKLPSALSSQTRWRRKYDLLVCHSVADIDIEEAKRLVSFLEASPCSLRCFLWQRDVCPGSAVPTEFCQVVQECHLQVLLITPNFLQEAWCMYMMHQTLAEGPVSNRLIPLILNLSHAQYPRELKFYFYINLSRNTGQAYSLINKTVLKYLEDQVKHEKTHDCSMDSTGNIISGADDR</sequence>
<accession>A0AAV6PX55</accession>
<dbReference type="GO" id="GO:0035663">
    <property type="term" value="F:Toll-like receptor 2 binding"/>
    <property type="evidence" value="ECO:0007669"/>
    <property type="project" value="TreeGrafter"/>
</dbReference>
<dbReference type="PROSITE" id="PS50104">
    <property type="entry name" value="TIR"/>
    <property type="match status" value="1"/>
</dbReference>
<gene>
    <name evidence="4" type="ORF">JOB18_025462</name>
</gene>
<dbReference type="EMBL" id="JAGKHQ010000020">
    <property type="protein sequence ID" value="KAG7479425.1"/>
    <property type="molecule type" value="Genomic_DNA"/>
</dbReference>
<dbReference type="InterPro" id="IPR017279">
    <property type="entry name" value="Tol-interleuk_rcpt_adapt_Tirap"/>
</dbReference>
<dbReference type="PANTHER" id="PTHR22662:SF0">
    <property type="entry name" value="TOLL_INTERLEUKIN-1 RECEPTOR DOMAIN-CONTAINING ADAPTER PROTEIN"/>
    <property type="match status" value="1"/>
</dbReference>
<comment type="caution">
    <text evidence="4">The sequence shown here is derived from an EMBL/GenBank/DDBJ whole genome shotgun (WGS) entry which is preliminary data.</text>
</comment>
<organism evidence="4 5">
    <name type="scientific">Solea senegalensis</name>
    <name type="common">Senegalese sole</name>
    <dbReference type="NCBI Taxonomy" id="28829"/>
    <lineage>
        <taxon>Eukaryota</taxon>
        <taxon>Metazoa</taxon>
        <taxon>Chordata</taxon>
        <taxon>Craniata</taxon>
        <taxon>Vertebrata</taxon>
        <taxon>Euteleostomi</taxon>
        <taxon>Actinopterygii</taxon>
        <taxon>Neopterygii</taxon>
        <taxon>Teleostei</taxon>
        <taxon>Neoteleostei</taxon>
        <taxon>Acanthomorphata</taxon>
        <taxon>Carangaria</taxon>
        <taxon>Pleuronectiformes</taxon>
        <taxon>Pleuronectoidei</taxon>
        <taxon>Soleidae</taxon>
        <taxon>Solea</taxon>
    </lineage>
</organism>
<evidence type="ECO:0000256" key="1">
    <source>
        <dbReference type="SAM" id="MobiDB-lite"/>
    </source>
</evidence>
<dbReference type="SMART" id="SM00255">
    <property type="entry name" value="TIR"/>
    <property type="match status" value="1"/>
</dbReference>
<dbReference type="GO" id="GO:0032760">
    <property type="term" value="P:positive regulation of tumor necrosis factor production"/>
    <property type="evidence" value="ECO:0007669"/>
    <property type="project" value="TreeGrafter"/>
</dbReference>
<dbReference type="Proteomes" id="UP000693946">
    <property type="component" value="Linkage Group LG8"/>
</dbReference>
<reference evidence="4" key="2">
    <citation type="submission" date="2021-03" db="EMBL/GenBank/DDBJ databases">
        <authorList>
            <person name="Guerrero-Cozar I."/>
            <person name="Gomez-Garrido J."/>
            <person name="Berbel C."/>
            <person name="Martinez-Blanch J.F."/>
            <person name="Alioto T."/>
            <person name="Claros M.G."/>
            <person name="Gagnaire P.A."/>
            <person name="Manchado M."/>
        </authorList>
    </citation>
    <scope>NUCLEOTIDE SEQUENCE</scope>
    <source>
        <strain evidence="4">Sse05_10M</strain>
        <tissue evidence="4">Blood</tissue>
    </source>
</reference>
<dbReference type="PANTHER" id="PTHR22662">
    <property type="entry name" value="TIRAP"/>
    <property type="match status" value="1"/>
</dbReference>
<dbReference type="GO" id="GO:2000343">
    <property type="term" value="P:positive regulation of chemokine (C-X-C motif) ligand 2 production"/>
    <property type="evidence" value="ECO:0007669"/>
    <property type="project" value="TreeGrafter"/>
</dbReference>
<evidence type="ECO:0000313" key="5">
    <source>
        <dbReference type="Proteomes" id="UP000693946"/>
    </source>
</evidence>
<feature type="compositionally biased region" description="Low complexity" evidence="1">
    <location>
        <begin position="29"/>
        <end position="40"/>
    </location>
</feature>
<reference evidence="4 5" key="1">
    <citation type="journal article" date="2021" name="Sci. Rep.">
        <title>Chromosome anchoring in Senegalese sole (Solea senegalensis) reveals sex-associated markers and genome rearrangements in flatfish.</title>
        <authorList>
            <person name="Guerrero-Cozar I."/>
            <person name="Gomez-Garrido J."/>
            <person name="Berbel C."/>
            <person name="Martinez-Blanch J.F."/>
            <person name="Alioto T."/>
            <person name="Claros M.G."/>
            <person name="Gagnaire P.A."/>
            <person name="Manchado M."/>
        </authorList>
    </citation>
    <scope>NUCLEOTIDE SEQUENCE [LARGE SCALE GENOMIC DNA]</scope>
    <source>
        <strain evidence="4">Sse05_10M</strain>
    </source>
</reference>
<proteinExistence type="predicted"/>
<evidence type="ECO:0000313" key="4">
    <source>
        <dbReference type="EMBL" id="KAG7479426.1"/>
    </source>
</evidence>
<keyword evidence="5" id="KW-1185">Reference proteome</keyword>
<feature type="domain" description="TIR" evidence="2">
    <location>
        <begin position="62"/>
        <end position="200"/>
    </location>
</feature>
<dbReference type="Pfam" id="PF13676">
    <property type="entry name" value="TIR_2"/>
    <property type="match status" value="1"/>
</dbReference>
<name>A0AAV6PX55_SOLSE</name>
<dbReference type="EMBL" id="JAGKHQ010000020">
    <property type="protein sequence ID" value="KAG7479426.1"/>
    <property type="molecule type" value="Genomic_DNA"/>
</dbReference>
<dbReference type="GO" id="GO:0005737">
    <property type="term" value="C:cytoplasm"/>
    <property type="evidence" value="ECO:0007669"/>
    <property type="project" value="TreeGrafter"/>
</dbReference>